<reference evidence="1" key="1">
    <citation type="journal article" date="2015" name="Nature">
        <title>Complex archaea that bridge the gap between prokaryotes and eukaryotes.</title>
        <authorList>
            <person name="Spang A."/>
            <person name="Saw J.H."/>
            <person name="Jorgensen S.L."/>
            <person name="Zaremba-Niedzwiedzka K."/>
            <person name="Martijn J."/>
            <person name="Lind A.E."/>
            <person name="van Eijk R."/>
            <person name="Schleper C."/>
            <person name="Guy L."/>
            <person name="Ettema T.J."/>
        </authorList>
    </citation>
    <scope>NUCLEOTIDE SEQUENCE</scope>
</reference>
<evidence type="ECO:0000313" key="1">
    <source>
        <dbReference type="EMBL" id="KKL66377.1"/>
    </source>
</evidence>
<proteinExistence type="predicted"/>
<dbReference type="AlphaFoldDB" id="A0A0F9GTF6"/>
<comment type="caution">
    <text evidence="1">The sequence shown here is derived from an EMBL/GenBank/DDBJ whole genome shotgun (WGS) entry which is preliminary data.</text>
</comment>
<organism evidence="1">
    <name type="scientific">marine sediment metagenome</name>
    <dbReference type="NCBI Taxonomy" id="412755"/>
    <lineage>
        <taxon>unclassified sequences</taxon>
        <taxon>metagenomes</taxon>
        <taxon>ecological metagenomes</taxon>
    </lineage>
</organism>
<sequence length="100" mass="11333">MKDWYDNIEEPVRELVRRLRNEGINTTSSCGHEMYVQADIFPDAALQIIHNTVFNWASETNEAPEYTIEISLTVTRGVLMQCFATIRLLAKPLACGESKG</sequence>
<gene>
    <name evidence="1" type="ORF">LCGC14_2145570</name>
</gene>
<name>A0A0F9GTF6_9ZZZZ</name>
<protein>
    <submittedName>
        <fullName evidence="1">Uncharacterized protein</fullName>
    </submittedName>
</protein>
<dbReference type="EMBL" id="LAZR01027226">
    <property type="protein sequence ID" value="KKL66377.1"/>
    <property type="molecule type" value="Genomic_DNA"/>
</dbReference>
<accession>A0A0F9GTF6</accession>